<evidence type="ECO:0000313" key="2">
    <source>
        <dbReference type="Proteomes" id="UP000297245"/>
    </source>
</evidence>
<protein>
    <recommendedName>
        <fullName evidence="3">F-box domain-containing protein</fullName>
    </recommendedName>
</protein>
<dbReference type="Proteomes" id="UP000297245">
    <property type="component" value="Unassembled WGS sequence"/>
</dbReference>
<dbReference type="OrthoDB" id="2977329at2759"/>
<dbReference type="AlphaFoldDB" id="A0A4S8L1Q0"/>
<evidence type="ECO:0000313" key="1">
    <source>
        <dbReference type="EMBL" id="THU81888.1"/>
    </source>
</evidence>
<dbReference type="EMBL" id="ML179773">
    <property type="protein sequence ID" value="THU81888.1"/>
    <property type="molecule type" value="Genomic_DNA"/>
</dbReference>
<gene>
    <name evidence="1" type="ORF">K435DRAFT_692670</name>
</gene>
<sequence length="54" mass="6291">MTLPFDFPQEFVDTVIDQVQDCPNTLKSCSLVARIWLPRSRTHLYRIIVISPTE</sequence>
<accession>A0A4S8L1Q0</accession>
<name>A0A4S8L1Q0_DENBC</name>
<proteinExistence type="predicted"/>
<organism evidence="1 2">
    <name type="scientific">Dendrothele bispora (strain CBS 962.96)</name>
    <dbReference type="NCBI Taxonomy" id="1314807"/>
    <lineage>
        <taxon>Eukaryota</taxon>
        <taxon>Fungi</taxon>
        <taxon>Dikarya</taxon>
        <taxon>Basidiomycota</taxon>
        <taxon>Agaricomycotina</taxon>
        <taxon>Agaricomycetes</taxon>
        <taxon>Agaricomycetidae</taxon>
        <taxon>Agaricales</taxon>
        <taxon>Agaricales incertae sedis</taxon>
        <taxon>Dendrothele</taxon>
    </lineage>
</organism>
<evidence type="ECO:0008006" key="3">
    <source>
        <dbReference type="Google" id="ProtNLM"/>
    </source>
</evidence>
<keyword evidence="2" id="KW-1185">Reference proteome</keyword>
<reference evidence="1 2" key="1">
    <citation type="journal article" date="2019" name="Nat. Ecol. Evol.">
        <title>Megaphylogeny resolves global patterns of mushroom evolution.</title>
        <authorList>
            <person name="Varga T."/>
            <person name="Krizsan K."/>
            <person name="Foldi C."/>
            <person name="Dima B."/>
            <person name="Sanchez-Garcia M."/>
            <person name="Sanchez-Ramirez S."/>
            <person name="Szollosi G.J."/>
            <person name="Szarkandi J.G."/>
            <person name="Papp V."/>
            <person name="Albert L."/>
            <person name="Andreopoulos W."/>
            <person name="Angelini C."/>
            <person name="Antonin V."/>
            <person name="Barry K.W."/>
            <person name="Bougher N.L."/>
            <person name="Buchanan P."/>
            <person name="Buyck B."/>
            <person name="Bense V."/>
            <person name="Catcheside P."/>
            <person name="Chovatia M."/>
            <person name="Cooper J."/>
            <person name="Damon W."/>
            <person name="Desjardin D."/>
            <person name="Finy P."/>
            <person name="Geml J."/>
            <person name="Haridas S."/>
            <person name="Hughes K."/>
            <person name="Justo A."/>
            <person name="Karasinski D."/>
            <person name="Kautmanova I."/>
            <person name="Kiss B."/>
            <person name="Kocsube S."/>
            <person name="Kotiranta H."/>
            <person name="LaButti K.M."/>
            <person name="Lechner B.E."/>
            <person name="Liimatainen K."/>
            <person name="Lipzen A."/>
            <person name="Lukacs Z."/>
            <person name="Mihaltcheva S."/>
            <person name="Morgado L.N."/>
            <person name="Niskanen T."/>
            <person name="Noordeloos M.E."/>
            <person name="Ohm R.A."/>
            <person name="Ortiz-Santana B."/>
            <person name="Ovrebo C."/>
            <person name="Racz N."/>
            <person name="Riley R."/>
            <person name="Savchenko A."/>
            <person name="Shiryaev A."/>
            <person name="Soop K."/>
            <person name="Spirin V."/>
            <person name="Szebenyi C."/>
            <person name="Tomsovsky M."/>
            <person name="Tulloss R.E."/>
            <person name="Uehling J."/>
            <person name="Grigoriev I.V."/>
            <person name="Vagvolgyi C."/>
            <person name="Papp T."/>
            <person name="Martin F.M."/>
            <person name="Miettinen O."/>
            <person name="Hibbett D.S."/>
            <person name="Nagy L.G."/>
        </authorList>
    </citation>
    <scope>NUCLEOTIDE SEQUENCE [LARGE SCALE GENOMIC DNA]</scope>
    <source>
        <strain evidence="1 2">CBS 962.96</strain>
    </source>
</reference>